<accession>A0A6G0VUN1</accession>
<dbReference type="Proteomes" id="UP000478052">
    <property type="component" value="Unassembled WGS sequence"/>
</dbReference>
<keyword evidence="2" id="KW-1185">Reference proteome</keyword>
<evidence type="ECO:0000313" key="2">
    <source>
        <dbReference type="Proteomes" id="UP000478052"/>
    </source>
</evidence>
<organism evidence="1 2">
    <name type="scientific">Aphis craccivora</name>
    <name type="common">Cowpea aphid</name>
    <dbReference type="NCBI Taxonomy" id="307492"/>
    <lineage>
        <taxon>Eukaryota</taxon>
        <taxon>Metazoa</taxon>
        <taxon>Ecdysozoa</taxon>
        <taxon>Arthropoda</taxon>
        <taxon>Hexapoda</taxon>
        <taxon>Insecta</taxon>
        <taxon>Pterygota</taxon>
        <taxon>Neoptera</taxon>
        <taxon>Paraneoptera</taxon>
        <taxon>Hemiptera</taxon>
        <taxon>Sternorrhyncha</taxon>
        <taxon>Aphidomorpha</taxon>
        <taxon>Aphidoidea</taxon>
        <taxon>Aphididae</taxon>
        <taxon>Aphidini</taxon>
        <taxon>Aphis</taxon>
        <taxon>Aphis</taxon>
    </lineage>
</organism>
<gene>
    <name evidence="1" type="ORF">FWK35_00033907</name>
</gene>
<evidence type="ECO:0000313" key="1">
    <source>
        <dbReference type="EMBL" id="KAF0710534.1"/>
    </source>
</evidence>
<proteinExistence type="predicted"/>
<comment type="caution">
    <text evidence="1">The sequence shown here is derived from an EMBL/GenBank/DDBJ whole genome shotgun (WGS) entry which is preliminary data.</text>
</comment>
<dbReference type="AlphaFoldDB" id="A0A6G0VUN1"/>
<dbReference type="EMBL" id="VUJU01011623">
    <property type="protein sequence ID" value="KAF0710534.1"/>
    <property type="molecule type" value="Genomic_DNA"/>
</dbReference>
<sequence length="96" mass="10818">MSSSPSEELCLCGKVRSTLNYVNWQRHIKSCSFRKIKKNNSSIESFFSSKPVLTFNDNELNVEPKNSDGHTSRVFDVISNVNMSNDATALAELFLI</sequence>
<name>A0A6G0VUN1_APHCR</name>
<protein>
    <submittedName>
        <fullName evidence="1">Zinc finger MYM-type protein 5-like</fullName>
    </submittedName>
</protein>
<reference evidence="1 2" key="1">
    <citation type="submission" date="2019-08" db="EMBL/GenBank/DDBJ databases">
        <title>Whole genome of Aphis craccivora.</title>
        <authorList>
            <person name="Voronova N.V."/>
            <person name="Shulinski R.S."/>
            <person name="Bandarenka Y.V."/>
            <person name="Zhorov D.G."/>
            <person name="Warner D."/>
        </authorList>
    </citation>
    <scope>NUCLEOTIDE SEQUENCE [LARGE SCALE GENOMIC DNA]</scope>
    <source>
        <strain evidence="1">180601</strain>
        <tissue evidence="1">Whole Body</tissue>
    </source>
</reference>